<keyword evidence="12" id="KW-1185">Reference proteome</keyword>
<sequence length="386" mass="44472">MEKLINLWQFIKPKIRYIFLIMIAISIYNYYNLSKNTAYLLLYLVNILLFILSFLLFEKSNLDDGSIKFFIMCILCSAFIFVTVKSNFYYFMLMDDLFDIKNKDKRKILIFIHFSSFIVSLLIMYSVIKRIALLDSIISILLLILYYCIALLILFIIHKYKDERDKLKLLNSKLIEYSFKEKDFAISSERDRISQELHDSLGHLLMALSMNVKYVKSKVSKEKDVDYHEIEQIEDLVQESIKTLRGTVYSLRKLNGNFNLKEELNKVIGKFDNLNMVSILFDYDDEIENCSVNIKNILIATIKEAITNSVKHGNSSQIHISISLEHYTLKLAIEDNGSGCSNIVKSNGLNGISNRFKSAGGNVTFSSKKQKGFKIVATIEGSASVD</sequence>
<keyword evidence="9" id="KW-1133">Transmembrane helix</keyword>
<protein>
    <recommendedName>
        <fullName evidence="2">histidine kinase</fullName>
        <ecNumber evidence="2">2.7.13.3</ecNumber>
    </recommendedName>
</protein>
<dbReference type="InterPro" id="IPR011712">
    <property type="entry name" value="Sig_transdc_His_kin_sub3_dim/P"/>
</dbReference>
<dbReference type="PANTHER" id="PTHR24421">
    <property type="entry name" value="NITRATE/NITRITE SENSOR PROTEIN NARX-RELATED"/>
    <property type="match status" value="1"/>
</dbReference>
<accession>A0A1V4ISN8</accession>
<gene>
    <name evidence="11" type="primary">liaS_1</name>
    <name evidence="11" type="ORF">CLORY_15470</name>
</gene>
<evidence type="ECO:0000313" key="12">
    <source>
        <dbReference type="Proteomes" id="UP000190080"/>
    </source>
</evidence>
<evidence type="ECO:0000256" key="4">
    <source>
        <dbReference type="ARBA" id="ARBA00022679"/>
    </source>
</evidence>
<dbReference type="GO" id="GO:0000155">
    <property type="term" value="F:phosphorelay sensor kinase activity"/>
    <property type="evidence" value="ECO:0007669"/>
    <property type="project" value="InterPro"/>
</dbReference>
<name>A0A1V4ISN8_9CLOT</name>
<dbReference type="Pfam" id="PF07730">
    <property type="entry name" value="HisKA_3"/>
    <property type="match status" value="1"/>
</dbReference>
<keyword evidence="6 11" id="KW-0418">Kinase</keyword>
<evidence type="ECO:0000256" key="7">
    <source>
        <dbReference type="ARBA" id="ARBA00022840"/>
    </source>
</evidence>
<comment type="caution">
    <text evidence="11">The sequence shown here is derived from an EMBL/GenBank/DDBJ whole genome shotgun (WGS) entry which is preliminary data.</text>
</comment>
<dbReference type="AlphaFoldDB" id="A0A1V4ISN8"/>
<feature type="transmembrane region" description="Helical" evidence="9">
    <location>
        <begin position="108"/>
        <end position="128"/>
    </location>
</feature>
<dbReference type="EMBL" id="MZGV01000012">
    <property type="protein sequence ID" value="OPJ62923.1"/>
    <property type="molecule type" value="Genomic_DNA"/>
</dbReference>
<evidence type="ECO:0000256" key="5">
    <source>
        <dbReference type="ARBA" id="ARBA00022741"/>
    </source>
</evidence>
<keyword evidence="5" id="KW-0547">Nucleotide-binding</keyword>
<evidence type="ECO:0000256" key="2">
    <source>
        <dbReference type="ARBA" id="ARBA00012438"/>
    </source>
</evidence>
<comment type="catalytic activity">
    <reaction evidence="1">
        <text>ATP + protein L-histidine = ADP + protein N-phospho-L-histidine.</text>
        <dbReference type="EC" id="2.7.13.3"/>
    </reaction>
</comment>
<organism evidence="11 12">
    <name type="scientific">Clostridium oryzae</name>
    <dbReference type="NCBI Taxonomy" id="1450648"/>
    <lineage>
        <taxon>Bacteria</taxon>
        <taxon>Bacillati</taxon>
        <taxon>Bacillota</taxon>
        <taxon>Clostridia</taxon>
        <taxon>Eubacteriales</taxon>
        <taxon>Clostridiaceae</taxon>
        <taxon>Clostridium</taxon>
    </lineage>
</organism>
<dbReference type="GO" id="GO:0046983">
    <property type="term" value="F:protein dimerization activity"/>
    <property type="evidence" value="ECO:0007669"/>
    <property type="project" value="InterPro"/>
</dbReference>
<dbReference type="SUPFAM" id="SSF55874">
    <property type="entry name" value="ATPase domain of HSP90 chaperone/DNA topoisomerase II/histidine kinase"/>
    <property type="match status" value="1"/>
</dbReference>
<dbReference type="GO" id="GO:0016020">
    <property type="term" value="C:membrane"/>
    <property type="evidence" value="ECO:0007669"/>
    <property type="project" value="InterPro"/>
</dbReference>
<reference evidence="11 12" key="1">
    <citation type="submission" date="2017-03" db="EMBL/GenBank/DDBJ databases">
        <title>Genome sequence of Clostridium oryzae DSM 28571.</title>
        <authorList>
            <person name="Poehlein A."/>
            <person name="Daniel R."/>
        </authorList>
    </citation>
    <scope>NUCLEOTIDE SEQUENCE [LARGE SCALE GENOMIC DNA]</scope>
    <source>
        <strain evidence="11 12">DSM 28571</strain>
    </source>
</reference>
<feature type="transmembrane region" description="Helical" evidence="9">
    <location>
        <begin position="38"/>
        <end position="57"/>
    </location>
</feature>
<evidence type="ECO:0000256" key="1">
    <source>
        <dbReference type="ARBA" id="ARBA00000085"/>
    </source>
</evidence>
<feature type="transmembrane region" description="Helical" evidence="9">
    <location>
        <begin position="15"/>
        <end position="31"/>
    </location>
</feature>
<evidence type="ECO:0000313" key="11">
    <source>
        <dbReference type="EMBL" id="OPJ62923.1"/>
    </source>
</evidence>
<dbReference type="Proteomes" id="UP000190080">
    <property type="component" value="Unassembled WGS sequence"/>
</dbReference>
<keyword evidence="4 11" id="KW-0808">Transferase</keyword>
<keyword evidence="7" id="KW-0067">ATP-binding</keyword>
<proteinExistence type="predicted"/>
<dbReference type="EC" id="2.7.13.3" evidence="2"/>
<dbReference type="PANTHER" id="PTHR24421:SF10">
    <property type="entry name" value="NITRATE_NITRITE SENSOR PROTEIN NARQ"/>
    <property type="match status" value="1"/>
</dbReference>
<feature type="transmembrane region" description="Helical" evidence="9">
    <location>
        <begin position="134"/>
        <end position="157"/>
    </location>
</feature>
<evidence type="ECO:0000259" key="10">
    <source>
        <dbReference type="Pfam" id="PF07730"/>
    </source>
</evidence>
<dbReference type="InterPro" id="IPR036890">
    <property type="entry name" value="HATPase_C_sf"/>
</dbReference>
<evidence type="ECO:0000256" key="6">
    <source>
        <dbReference type="ARBA" id="ARBA00022777"/>
    </source>
</evidence>
<keyword evidence="9" id="KW-0812">Transmembrane</keyword>
<feature type="domain" description="Signal transduction histidine kinase subgroup 3 dimerisation and phosphoacceptor" evidence="10">
    <location>
        <begin position="189"/>
        <end position="253"/>
    </location>
</feature>
<dbReference type="CDD" id="cd16917">
    <property type="entry name" value="HATPase_UhpB-NarQ-NarX-like"/>
    <property type="match status" value="1"/>
</dbReference>
<dbReference type="OrthoDB" id="199946at2"/>
<keyword evidence="9" id="KW-0472">Membrane</keyword>
<dbReference type="STRING" id="1450648.CLORY_15470"/>
<dbReference type="InterPro" id="IPR050482">
    <property type="entry name" value="Sensor_HK_TwoCompSys"/>
</dbReference>
<evidence type="ECO:0000256" key="9">
    <source>
        <dbReference type="SAM" id="Phobius"/>
    </source>
</evidence>
<dbReference type="Gene3D" id="3.30.565.10">
    <property type="entry name" value="Histidine kinase-like ATPase, C-terminal domain"/>
    <property type="match status" value="1"/>
</dbReference>
<evidence type="ECO:0000256" key="3">
    <source>
        <dbReference type="ARBA" id="ARBA00022553"/>
    </source>
</evidence>
<keyword evidence="8" id="KW-0902">Two-component regulatory system</keyword>
<dbReference type="Gene3D" id="1.20.5.1930">
    <property type="match status" value="1"/>
</dbReference>
<keyword evidence="3" id="KW-0597">Phosphoprotein</keyword>
<feature type="transmembrane region" description="Helical" evidence="9">
    <location>
        <begin position="69"/>
        <end position="88"/>
    </location>
</feature>
<dbReference type="GO" id="GO:0005524">
    <property type="term" value="F:ATP binding"/>
    <property type="evidence" value="ECO:0007669"/>
    <property type="project" value="UniProtKB-KW"/>
</dbReference>
<evidence type="ECO:0000256" key="8">
    <source>
        <dbReference type="ARBA" id="ARBA00023012"/>
    </source>
</evidence>